<feature type="transmembrane region" description="Helical" evidence="7">
    <location>
        <begin position="42"/>
        <end position="62"/>
    </location>
</feature>
<comment type="subcellular location">
    <subcellularLocation>
        <location evidence="1">Membrane</location>
        <topology evidence="1">Multi-pass membrane protein</topology>
    </subcellularLocation>
</comment>
<evidence type="ECO:0000256" key="4">
    <source>
        <dbReference type="ARBA" id="ARBA00022989"/>
    </source>
</evidence>
<dbReference type="EMBL" id="GBXI01004831">
    <property type="protein sequence ID" value="JAD09461.1"/>
    <property type="molecule type" value="Transcribed_RNA"/>
</dbReference>
<evidence type="ECO:0000256" key="1">
    <source>
        <dbReference type="ARBA" id="ARBA00004141"/>
    </source>
</evidence>
<reference evidence="8" key="2">
    <citation type="journal article" date="2015" name="Gigascience">
        <title>Reconstructing a comprehensive transcriptome assembly of a white-pupal translocated strain of the pest fruit fly Bactrocera cucurbitae.</title>
        <authorList>
            <person name="Sim S.B."/>
            <person name="Calla B."/>
            <person name="Hall B."/>
            <person name="DeRego T."/>
            <person name="Geib S.M."/>
        </authorList>
    </citation>
    <scope>NUCLEOTIDE SEQUENCE</scope>
</reference>
<dbReference type="InterPro" id="IPR007248">
    <property type="entry name" value="Mpv17_PMP22"/>
</dbReference>
<reference evidence="8" key="1">
    <citation type="submission" date="2014-11" db="EMBL/GenBank/DDBJ databases">
        <authorList>
            <person name="Geib S."/>
        </authorList>
    </citation>
    <scope>NUCLEOTIDE SEQUENCE</scope>
</reference>
<dbReference type="GO" id="GO:0005739">
    <property type="term" value="C:mitochondrion"/>
    <property type="evidence" value="ECO:0007669"/>
    <property type="project" value="TreeGrafter"/>
</dbReference>
<dbReference type="OrthoDB" id="430207at2759"/>
<evidence type="ECO:0000313" key="8">
    <source>
        <dbReference type="EMBL" id="JAD09461.1"/>
    </source>
</evidence>
<dbReference type="GO" id="GO:0016020">
    <property type="term" value="C:membrane"/>
    <property type="evidence" value="ECO:0007669"/>
    <property type="project" value="UniProtKB-SubCell"/>
</dbReference>
<dbReference type="CTD" id="4358"/>
<evidence type="ECO:0000256" key="7">
    <source>
        <dbReference type="RuleBase" id="RU363053"/>
    </source>
</evidence>
<dbReference type="GeneID" id="105212202"/>
<protein>
    <recommendedName>
        <fullName evidence="6">Mitochondrial inner membrane protein Mpv17</fullName>
    </recommendedName>
</protein>
<sequence>MPTSIRALISEGLRVGVIMAGGDVLCQTLVEKRELRNVDVNRMLKFGAVGVIYVGPVLKIWYGTLEKIVPKGSPPLKRALKKVALDQTLFAPAFIASLIGIFGLVNGESLPTIEDRFRNDYLTILSRNYMLWPAAQVINFSLVPLNYQVLYAQFISLIWNIYLSMKLNDEKK</sequence>
<organism evidence="8">
    <name type="scientific">Zeugodacus cucurbitae</name>
    <name type="common">Melon fruit fly</name>
    <name type="synonym">Bactrocera cucurbitae</name>
    <dbReference type="NCBI Taxonomy" id="28588"/>
    <lineage>
        <taxon>Eukaryota</taxon>
        <taxon>Metazoa</taxon>
        <taxon>Ecdysozoa</taxon>
        <taxon>Arthropoda</taxon>
        <taxon>Hexapoda</taxon>
        <taxon>Insecta</taxon>
        <taxon>Pterygota</taxon>
        <taxon>Neoptera</taxon>
        <taxon>Endopterygota</taxon>
        <taxon>Diptera</taxon>
        <taxon>Brachycera</taxon>
        <taxon>Muscomorpha</taxon>
        <taxon>Tephritoidea</taxon>
        <taxon>Tephritidae</taxon>
        <taxon>Zeugodacus</taxon>
        <taxon>Zeugodacus</taxon>
    </lineage>
</organism>
<evidence type="ECO:0000256" key="6">
    <source>
        <dbReference type="ARBA" id="ARBA00049743"/>
    </source>
</evidence>
<keyword evidence="5 7" id="KW-0472">Membrane</keyword>
<accession>A0A0A1XEV9</accession>
<gene>
    <name evidence="8" type="primary">CG11077</name>
    <name evidence="8" type="ORF">g.477</name>
</gene>
<evidence type="ECO:0000256" key="5">
    <source>
        <dbReference type="ARBA" id="ARBA00023136"/>
    </source>
</evidence>
<name>A0A0A1XEV9_ZEUCU</name>
<comment type="similarity">
    <text evidence="2 7">Belongs to the peroxisomal membrane protein PXMP2/4 family.</text>
</comment>
<keyword evidence="4 7" id="KW-1133">Transmembrane helix</keyword>
<dbReference type="GO" id="GO:1901858">
    <property type="term" value="P:regulation of mitochondrial DNA metabolic process"/>
    <property type="evidence" value="ECO:0007669"/>
    <property type="project" value="TreeGrafter"/>
</dbReference>
<evidence type="ECO:0000256" key="2">
    <source>
        <dbReference type="ARBA" id="ARBA00006824"/>
    </source>
</evidence>
<dbReference type="Pfam" id="PF04117">
    <property type="entry name" value="Mpv17_PMP22"/>
    <property type="match status" value="1"/>
</dbReference>
<keyword evidence="3 7" id="KW-0812">Transmembrane</keyword>
<dbReference type="GO" id="GO:0015267">
    <property type="term" value="F:channel activity"/>
    <property type="evidence" value="ECO:0007669"/>
    <property type="project" value="TreeGrafter"/>
</dbReference>
<dbReference type="PANTHER" id="PTHR11266">
    <property type="entry name" value="PEROXISOMAL MEMBRANE PROTEIN 2, PXMP2 MPV17"/>
    <property type="match status" value="1"/>
</dbReference>
<dbReference type="PANTHER" id="PTHR11266:SF17">
    <property type="entry name" value="PROTEIN MPV17"/>
    <property type="match status" value="1"/>
</dbReference>
<feature type="transmembrane region" description="Helical" evidence="7">
    <location>
        <begin position="83"/>
        <end position="105"/>
    </location>
</feature>
<dbReference type="AlphaFoldDB" id="A0A0A1XEV9"/>
<feature type="transmembrane region" description="Helical" evidence="7">
    <location>
        <begin position="145"/>
        <end position="163"/>
    </location>
</feature>
<proteinExistence type="inferred from homology"/>
<evidence type="ECO:0000256" key="3">
    <source>
        <dbReference type="ARBA" id="ARBA00022692"/>
    </source>
</evidence>